<organism evidence="10 11">
    <name type="scientific">Urochloa decumbens</name>
    <dbReference type="NCBI Taxonomy" id="240449"/>
    <lineage>
        <taxon>Eukaryota</taxon>
        <taxon>Viridiplantae</taxon>
        <taxon>Streptophyta</taxon>
        <taxon>Embryophyta</taxon>
        <taxon>Tracheophyta</taxon>
        <taxon>Spermatophyta</taxon>
        <taxon>Magnoliopsida</taxon>
        <taxon>Liliopsida</taxon>
        <taxon>Poales</taxon>
        <taxon>Poaceae</taxon>
        <taxon>PACMAD clade</taxon>
        <taxon>Panicoideae</taxon>
        <taxon>Panicodae</taxon>
        <taxon>Paniceae</taxon>
        <taxon>Melinidinae</taxon>
        <taxon>Urochloa</taxon>
    </lineage>
</organism>
<keyword evidence="2" id="KW-0677">Repeat</keyword>
<dbReference type="PANTHER" id="PTHR47997:SF91">
    <property type="match status" value="1"/>
</dbReference>
<feature type="region of interest" description="Disordered" evidence="7">
    <location>
        <begin position="1"/>
        <end position="27"/>
    </location>
</feature>
<dbReference type="AlphaFoldDB" id="A0ABC8YX53"/>
<dbReference type="InterPro" id="IPR001005">
    <property type="entry name" value="SANT/Myb"/>
</dbReference>
<evidence type="ECO:0000313" key="11">
    <source>
        <dbReference type="Proteomes" id="UP001497457"/>
    </source>
</evidence>
<feature type="domain" description="HTH myb-type" evidence="9">
    <location>
        <begin position="17"/>
        <end position="69"/>
    </location>
</feature>
<evidence type="ECO:0000313" key="10">
    <source>
        <dbReference type="EMBL" id="CAL4951853.1"/>
    </source>
</evidence>
<dbReference type="SUPFAM" id="SSF46689">
    <property type="entry name" value="Homeodomain-like"/>
    <property type="match status" value="1"/>
</dbReference>
<comment type="subcellular location">
    <subcellularLocation>
        <location evidence="1">Nucleus</location>
    </subcellularLocation>
</comment>
<feature type="compositionally biased region" description="Low complexity" evidence="7">
    <location>
        <begin position="183"/>
        <end position="196"/>
    </location>
</feature>
<accession>A0ABC8YX53</accession>
<dbReference type="PROSITE" id="PS51294">
    <property type="entry name" value="HTH_MYB"/>
    <property type="match status" value="2"/>
</dbReference>
<evidence type="ECO:0000256" key="5">
    <source>
        <dbReference type="ARBA" id="ARBA00023163"/>
    </source>
</evidence>
<name>A0ABC8YX53_9POAL</name>
<evidence type="ECO:0000256" key="6">
    <source>
        <dbReference type="ARBA" id="ARBA00023242"/>
    </source>
</evidence>
<dbReference type="InterPro" id="IPR017930">
    <property type="entry name" value="Myb_dom"/>
</dbReference>
<feature type="region of interest" description="Disordered" evidence="7">
    <location>
        <begin position="180"/>
        <end position="202"/>
    </location>
</feature>
<evidence type="ECO:0000259" key="8">
    <source>
        <dbReference type="PROSITE" id="PS50090"/>
    </source>
</evidence>
<evidence type="ECO:0000256" key="1">
    <source>
        <dbReference type="ARBA" id="ARBA00004123"/>
    </source>
</evidence>
<evidence type="ECO:0000259" key="9">
    <source>
        <dbReference type="PROSITE" id="PS51294"/>
    </source>
</evidence>
<dbReference type="CDD" id="cd00167">
    <property type="entry name" value="SANT"/>
    <property type="match status" value="2"/>
</dbReference>
<dbReference type="GO" id="GO:0005634">
    <property type="term" value="C:nucleus"/>
    <property type="evidence" value="ECO:0007669"/>
    <property type="project" value="UniProtKB-SubCell"/>
</dbReference>
<dbReference type="Proteomes" id="UP001497457">
    <property type="component" value="Chromosome 17b"/>
</dbReference>
<feature type="domain" description="HTH myb-type" evidence="9">
    <location>
        <begin position="70"/>
        <end position="124"/>
    </location>
</feature>
<evidence type="ECO:0000256" key="2">
    <source>
        <dbReference type="ARBA" id="ARBA00022737"/>
    </source>
</evidence>
<reference evidence="11" key="1">
    <citation type="submission" date="2024-06" db="EMBL/GenBank/DDBJ databases">
        <authorList>
            <person name="Ryan C."/>
        </authorList>
    </citation>
    <scope>NUCLEOTIDE SEQUENCE [LARGE SCALE GENOMIC DNA]</scope>
</reference>
<feature type="domain" description="Myb-like" evidence="8">
    <location>
        <begin position="70"/>
        <end position="120"/>
    </location>
</feature>
<keyword evidence="11" id="KW-1185">Reference proteome</keyword>
<dbReference type="PROSITE" id="PS50090">
    <property type="entry name" value="MYB_LIKE"/>
    <property type="match status" value="2"/>
</dbReference>
<dbReference type="PANTHER" id="PTHR47997">
    <property type="entry name" value="MYB DOMAIN PROTEIN 55"/>
    <property type="match status" value="1"/>
</dbReference>
<dbReference type="FunFam" id="1.10.10.60:FF:000158">
    <property type="entry name" value="MYB transcription factor"/>
    <property type="match status" value="1"/>
</dbReference>
<dbReference type="GO" id="GO:0003677">
    <property type="term" value="F:DNA binding"/>
    <property type="evidence" value="ECO:0007669"/>
    <property type="project" value="UniProtKB-KW"/>
</dbReference>
<sequence length="248" mass="27102">MVRKPSHGDDSGAAKEANKERKGLWSPEEDERLFTQITYHGVSTWSSVAQLAGLRRSGKSCRLRWMNYLRPDLKKEPISKREEEIIISLQRSLGNRWSTIAARMPGRTDNEIKNYWNSRIRKRLSAAAAAAGTEPAPPAAEEKVKAEPTNATTAAAAAAPADMPIPARFPVFACQVFGGGGESTPSTTSSTQQNSGEESEASVADSDMIHFLSFDDLDYPADFLVDVPGAMDAWESELYPANSMSSLY</sequence>
<gene>
    <name evidence="10" type="ORF">URODEC1_LOCUS39166</name>
</gene>
<keyword evidence="3" id="KW-0805">Transcription regulation</keyword>
<dbReference type="EMBL" id="OZ075127">
    <property type="protein sequence ID" value="CAL4951853.1"/>
    <property type="molecule type" value="Genomic_DNA"/>
</dbReference>
<reference evidence="10 11" key="2">
    <citation type="submission" date="2024-10" db="EMBL/GenBank/DDBJ databases">
        <authorList>
            <person name="Ryan C."/>
        </authorList>
    </citation>
    <scope>NUCLEOTIDE SEQUENCE [LARGE SCALE GENOMIC DNA]</scope>
</reference>
<keyword evidence="5" id="KW-0804">Transcription</keyword>
<feature type="compositionally biased region" description="Basic and acidic residues" evidence="7">
    <location>
        <begin position="1"/>
        <end position="23"/>
    </location>
</feature>
<proteinExistence type="predicted"/>
<dbReference type="Gene3D" id="1.10.10.60">
    <property type="entry name" value="Homeodomain-like"/>
    <property type="match status" value="2"/>
</dbReference>
<evidence type="ECO:0000256" key="3">
    <source>
        <dbReference type="ARBA" id="ARBA00023015"/>
    </source>
</evidence>
<evidence type="ECO:0000256" key="7">
    <source>
        <dbReference type="SAM" id="MobiDB-lite"/>
    </source>
</evidence>
<dbReference type="InterPro" id="IPR051953">
    <property type="entry name" value="Plant_SW-associated_TFs"/>
</dbReference>
<feature type="region of interest" description="Disordered" evidence="7">
    <location>
        <begin position="127"/>
        <end position="148"/>
    </location>
</feature>
<keyword evidence="6" id="KW-0539">Nucleus</keyword>
<dbReference type="Pfam" id="PF00249">
    <property type="entry name" value="Myb_DNA-binding"/>
    <property type="match status" value="2"/>
</dbReference>
<dbReference type="SMART" id="SM00717">
    <property type="entry name" value="SANT"/>
    <property type="match status" value="2"/>
</dbReference>
<dbReference type="InterPro" id="IPR009057">
    <property type="entry name" value="Homeodomain-like_sf"/>
</dbReference>
<evidence type="ECO:0000256" key="4">
    <source>
        <dbReference type="ARBA" id="ARBA00023125"/>
    </source>
</evidence>
<keyword evidence="4" id="KW-0238">DNA-binding</keyword>
<protein>
    <submittedName>
        <fullName evidence="10">Uncharacterized protein</fullName>
    </submittedName>
</protein>
<feature type="domain" description="Myb-like" evidence="8">
    <location>
        <begin position="17"/>
        <end position="69"/>
    </location>
</feature>